<dbReference type="Pfam" id="PF00239">
    <property type="entry name" value="Resolvase"/>
    <property type="match status" value="1"/>
</dbReference>
<accession>A0A7U8CAP7</accession>
<dbReference type="FunFam" id="3.40.50.1390:FF:000010">
    <property type="entry name" value="Recombinase resolvase family"/>
    <property type="match status" value="1"/>
</dbReference>
<keyword evidence="1" id="KW-0229">DNA integration</keyword>
<evidence type="ECO:0000259" key="6">
    <source>
        <dbReference type="PROSITE" id="PS51736"/>
    </source>
</evidence>
<keyword evidence="8" id="KW-1185">Reference proteome</keyword>
<protein>
    <submittedName>
        <fullName evidence="7">Putative site-specific recombinase</fullName>
    </submittedName>
</protein>
<keyword evidence="3" id="KW-0233">DNA recombination</keyword>
<evidence type="ECO:0000256" key="3">
    <source>
        <dbReference type="ARBA" id="ARBA00023172"/>
    </source>
</evidence>
<feature type="domain" description="Resolvase/invertase-type recombinase catalytic" evidence="6">
    <location>
        <begin position="2"/>
        <end position="156"/>
    </location>
</feature>
<dbReference type="EMBL" id="AAOW01000001">
    <property type="protein sequence ID" value="EAR62961.1"/>
    <property type="molecule type" value="Genomic_DNA"/>
</dbReference>
<dbReference type="InterPro" id="IPR036162">
    <property type="entry name" value="Resolvase-like_N_sf"/>
</dbReference>
<keyword evidence="2" id="KW-0238">DNA-binding</keyword>
<evidence type="ECO:0000313" key="7">
    <source>
        <dbReference type="EMBL" id="EAR62961.1"/>
    </source>
</evidence>
<dbReference type="PROSITE" id="PS51736">
    <property type="entry name" value="RECOMBINASES_3"/>
    <property type="match status" value="1"/>
</dbReference>
<dbReference type="PROSITE" id="PS00397">
    <property type="entry name" value="RECOMBINASES_1"/>
    <property type="match status" value="1"/>
</dbReference>
<dbReference type="Gene3D" id="3.40.50.1390">
    <property type="entry name" value="Resolvase, N-terminal catalytic domain"/>
    <property type="match status" value="1"/>
</dbReference>
<feature type="active site" description="O-(5'-phospho-DNA)-serine intermediate" evidence="4 5">
    <location>
        <position position="10"/>
    </location>
</feature>
<evidence type="ECO:0000256" key="1">
    <source>
        <dbReference type="ARBA" id="ARBA00022908"/>
    </source>
</evidence>
<dbReference type="PANTHER" id="PTHR30461:SF25">
    <property type="entry name" value="RESOLVASE-RELATED"/>
    <property type="match status" value="1"/>
</dbReference>
<reference evidence="7 8" key="1">
    <citation type="submission" date="2006-02" db="EMBL/GenBank/DDBJ databases">
        <authorList>
            <person name="Pinhassi J."/>
            <person name="Pedros-Alio C."/>
            <person name="Ferriera S."/>
            <person name="Johnson J."/>
            <person name="Kravitz S."/>
            <person name="Halpern A."/>
            <person name="Remington K."/>
            <person name="Beeson K."/>
            <person name="Tran B."/>
            <person name="Rogers Y.-H."/>
            <person name="Friedman R."/>
            <person name="Venter J.C."/>
        </authorList>
    </citation>
    <scope>NUCLEOTIDE SEQUENCE [LARGE SCALE GENOMIC DNA]</scope>
    <source>
        <strain evidence="7 8">MED92</strain>
    </source>
</reference>
<dbReference type="OrthoDB" id="9786476at2"/>
<dbReference type="CDD" id="cd03767">
    <property type="entry name" value="SR_Res_par"/>
    <property type="match status" value="1"/>
</dbReference>
<evidence type="ECO:0000256" key="4">
    <source>
        <dbReference type="PIRSR" id="PIRSR606118-50"/>
    </source>
</evidence>
<evidence type="ECO:0000313" key="8">
    <source>
        <dbReference type="Proteomes" id="UP000002171"/>
    </source>
</evidence>
<dbReference type="InterPro" id="IPR006118">
    <property type="entry name" value="Recombinase_CS"/>
</dbReference>
<dbReference type="InterPro" id="IPR006119">
    <property type="entry name" value="Resolv_N"/>
</dbReference>
<proteinExistence type="predicted"/>
<evidence type="ECO:0000256" key="2">
    <source>
        <dbReference type="ARBA" id="ARBA00023125"/>
    </source>
</evidence>
<dbReference type="GO" id="GO:0015074">
    <property type="term" value="P:DNA integration"/>
    <property type="evidence" value="ECO:0007669"/>
    <property type="project" value="UniProtKB-KW"/>
</dbReference>
<dbReference type="RefSeq" id="WP_007021979.1">
    <property type="nucleotide sequence ID" value="NZ_CH724126.1"/>
</dbReference>
<dbReference type="GO" id="GO:0000150">
    <property type="term" value="F:DNA strand exchange activity"/>
    <property type="evidence" value="ECO:0007669"/>
    <property type="project" value="InterPro"/>
</dbReference>
<sequence length="211" mass="23840">MKVYAYLRASTEEQDATRAAEVLIKFAQEKGFEIAEYFVENASGTKLDRPKLIELINTAGEGDVLLVEQVDRLTRLTAEDWSTLKRTIEDKGLLVVSLDLPTSFAALQADDQSFTGDILKAVNRMLMDILATTARKDQEDRLRRQRQGIKRAQDAGKYNGRQQTEEGAKKVKKFYQQIDLGNNVADSAKVADISRAYGYKLIKMRKMEAKL</sequence>
<dbReference type="InterPro" id="IPR050639">
    <property type="entry name" value="SSR_resolvase"/>
</dbReference>
<dbReference type="SUPFAM" id="SSF53041">
    <property type="entry name" value="Resolvase-like"/>
    <property type="match status" value="1"/>
</dbReference>
<dbReference type="PANTHER" id="PTHR30461">
    <property type="entry name" value="DNA-INVERTASE FROM LAMBDOID PROPHAGE"/>
    <property type="match status" value="1"/>
</dbReference>
<dbReference type="GO" id="GO:0003677">
    <property type="term" value="F:DNA binding"/>
    <property type="evidence" value="ECO:0007669"/>
    <property type="project" value="UniProtKB-KW"/>
</dbReference>
<evidence type="ECO:0000256" key="5">
    <source>
        <dbReference type="PROSITE-ProRule" id="PRU10137"/>
    </source>
</evidence>
<organism evidence="7 8">
    <name type="scientific">Neptuniibacter caesariensis</name>
    <dbReference type="NCBI Taxonomy" id="207954"/>
    <lineage>
        <taxon>Bacteria</taxon>
        <taxon>Pseudomonadati</taxon>
        <taxon>Pseudomonadota</taxon>
        <taxon>Gammaproteobacteria</taxon>
        <taxon>Oceanospirillales</taxon>
        <taxon>Oceanospirillaceae</taxon>
        <taxon>Neptuniibacter</taxon>
    </lineage>
</organism>
<name>A0A7U8CAP7_NEPCE</name>
<dbReference type="AlphaFoldDB" id="A0A7U8CAP7"/>
<dbReference type="Proteomes" id="UP000002171">
    <property type="component" value="Unassembled WGS sequence"/>
</dbReference>
<comment type="caution">
    <text evidence="7">The sequence shown here is derived from an EMBL/GenBank/DDBJ whole genome shotgun (WGS) entry which is preliminary data.</text>
</comment>
<gene>
    <name evidence="7" type="ORF">MED92_07576</name>
</gene>
<dbReference type="SMART" id="SM00857">
    <property type="entry name" value="Resolvase"/>
    <property type="match status" value="1"/>
</dbReference>